<protein>
    <submittedName>
        <fullName evidence="1">RuvC-like resolvase</fullName>
    </submittedName>
</protein>
<dbReference type="EMBL" id="MT776806">
    <property type="protein sequence ID" value="QNJ59303.1"/>
    <property type="molecule type" value="Genomic_DNA"/>
</dbReference>
<accession>A0A7G8LPY1</accession>
<gene>
    <name evidence="1" type="primary">90</name>
    <name evidence="1" type="ORF">SEA_MRMIYAGI_90</name>
</gene>
<evidence type="ECO:0000313" key="1">
    <source>
        <dbReference type="EMBL" id="QNJ59303.1"/>
    </source>
</evidence>
<sequence>MKEGRYAPKGVVLTADPPKVPIFKVSQDNLSMIALDPGGVTGWSHIIFPAKVGGVDIFSLPIEVLLKNKMQWLHGQVDCRMDEDLGVHILRKCLFSHKWHSAIVFEDFQLRTLAADLSPVTITAKLEHHLWLQGRRINYKQMPSMAKRMSNERLEGLEVYTSRGGMQHARDADRHIIMTIRRCMEGGEKGRTMKRKLWPHVYK</sequence>
<proteinExistence type="predicted"/>
<evidence type="ECO:0000313" key="2">
    <source>
        <dbReference type="Proteomes" id="UP000515854"/>
    </source>
</evidence>
<reference evidence="1 2" key="1">
    <citation type="submission" date="2020-07" db="EMBL/GenBank/DDBJ databases">
        <authorList>
            <person name="Baliraine F.N."/>
            <person name="Frederick G.D."/>
            <person name="Mills R.B."/>
            <person name="Woodruff J.W."/>
            <person name="Richardson W.J."/>
            <person name="Garlena R.A."/>
            <person name="Russell D.A."/>
            <person name="Pope W.H."/>
            <person name="Jacobs-Sera D."/>
            <person name="Hatfull G.F."/>
        </authorList>
    </citation>
    <scope>NUCLEOTIDE SEQUENCE [LARGE SCALE GENOMIC DNA]</scope>
</reference>
<name>A0A7G8LPY1_9CAUD</name>
<dbReference type="Proteomes" id="UP000515854">
    <property type="component" value="Genome"/>
</dbReference>
<organism evidence="1 2">
    <name type="scientific">Mycobacterium phage MrMiyagi</name>
    <dbReference type="NCBI Taxonomy" id="2762395"/>
    <lineage>
        <taxon>Viruses</taxon>
        <taxon>Duplodnaviria</taxon>
        <taxon>Heunggongvirae</taxon>
        <taxon>Uroviricota</taxon>
        <taxon>Caudoviricetes</taxon>
        <taxon>Fowlmouthvirus</taxon>
        <taxon>Fowlmouthvirus fowlmouth</taxon>
    </lineage>
</organism>